<feature type="region of interest" description="Disordered" evidence="1">
    <location>
        <begin position="416"/>
        <end position="438"/>
    </location>
</feature>
<name>A0A494TIS9_SPHPE</name>
<evidence type="ECO:0000313" key="3">
    <source>
        <dbReference type="Proteomes" id="UP000276254"/>
    </source>
</evidence>
<dbReference type="SUPFAM" id="SSF52540">
    <property type="entry name" value="P-loop containing nucleoside triphosphate hydrolases"/>
    <property type="match status" value="1"/>
</dbReference>
<dbReference type="AlphaFoldDB" id="A0A494TIS9"/>
<keyword evidence="3" id="KW-1185">Reference proteome</keyword>
<dbReference type="Proteomes" id="UP000276254">
    <property type="component" value="Chromosome"/>
</dbReference>
<evidence type="ECO:0000313" key="2">
    <source>
        <dbReference type="EMBL" id="AYJ86893.1"/>
    </source>
</evidence>
<accession>A0A494TIS9</accession>
<sequence>MTAIPLHQRFEQIEQNEPFSAPNLPAPLKITATPYQWCDPSQIKLREWVYGRSIQRGHLRAVVAQGGAGKTILSVGEALCMATGRNLLGQTVPGGPKRVWLWNLEDDGDELARIVQAACLHWDIAPEHIRDRLFIDSALDGAPLKLASSTNAAGLVINRPLVEALTDEMKGREIDYLHVDPFVSSHSANESDNMEIDAIAKEWAMVAKKSEAGVGLAHHISKAGAGEATAMHARGAVALINACRSVLVLNRMSDEEAKRYGIEDERRRRFFRVYDDKNNRAPPSDKSDWYQMASVSLGNGINDDGDNMGVVVPWSPPDAFDGVTADHLYRVQCLVSEGTWRADVQASAWVGKPVAQIMGLSSEADVKADRARINMLLRTWIGTGALVKTEGKDSKSMSRTFVEVGEWAVQGVPPTSQGVVRKGVEGEGPAIPHHTSPL</sequence>
<dbReference type="OrthoDB" id="1496333at2"/>
<dbReference type="Pfam" id="PF13481">
    <property type="entry name" value="AAA_25"/>
    <property type="match status" value="1"/>
</dbReference>
<protein>
    <submittedName>
        <fullName evidence="2">Recombinase RecA</fullName>
    </submittedName>
</protein>
<proteinExistence type="predicted"/>
<dbReference type="Gene3D" id="3.40.50.300">
    <property type="entry name" value="P-loop containing nucleotide triphosphate hydrolases"/>
    <property type="match status" value="1"/>
</dbReference>
<evidence type="ECO:0000256" key="1">
    <source>
        <dbReference type="SAM" id="MobiDB-lite"/>
    </source>
</evidence>
<dbReference type="EMBL" id="CP032829">
    <property type="protein sequence ID" value="AYJ86893.1"/>
    <property type="molecule type" value="Genomic_DNA"/>
</dbReference>
<dbReference type="KEGG" id="spha:D3Y57_14275"/>
<gene>
    <name evidence="2" type="ORF">D3Y57_14275</name>
</gene>
<organism evidence="2 3">
    <name type="scientific">Sphingomonas paeninsulae</name>
    <dbReference type="NCBI Taxonomy" id="2319844"/>
    <lineage>
        <taxon>Bacteria</taxon>
        <taxon>Pseudomonadati</taxon>
        <taxon>Pseudomonadota</taxon>
        <taxon>Alphaproteobacteria</taxon>
        <taxon>Sphingomonadales</taxon>
        <taxon>Sphingomonadaceae</taxon>
        <taxon>Sphingomonas</taxon>
    </lineage>
</organism>
<reference evidence="2 3" key="1">
    <citation type="submission" date="2018-09" db="EMBL/GenBank/DDBJ databases">
        <title>Sphingomonas peninsula sp. nov., isolated from fildes peninsula, Antarctic soil.</title>
        <authorList>
            <person name="Yingchao G."/>
        </authorList>
    </citation>
    <scope>NUCLEOTIDE SEQUENCE [LARGE SCALE GENOMIC DNA]</scope>
    <source>
        <strain evidence="2 3">YZ-8</strain>
    </source>
</reference>
<dbReference type="RefSeq" id="WP_121153635.1">
    <property type="nucleotide sequence ID" value="NZ_CP032829.1"/>
</dbReference>
<dbReference type="InterPro" id="IPR027417">
    <property type="entry name" value="P-loop_NTPase"/>
</dbReference>